<accession>A0A072PTQ3</accession>
<sequence>MSDCSNERADLVLDIDPEHSPTQAHKFDRPGSLNILTRMSKAYLGVYALGAVCIVVLIASLFSNEHLQSLPSCGSTISSAQKRGCLFDPMSFSWLPAECLEQDLIQDFLNVTDWHWYLDINGTMEAPRATVLTGQYPELFVTREYHRVHCVYMWRKMHRGLERGVIDTYIGNYHHTAHCEQMLLENVPSETIDTMILLKFPGCRTL</sequence>
<proteinExistence type="predicted"/>
<keyword evidence="1" id="KW-0812">Transmembrane</keyword>
<dbReference type="AlphaFoldDB" id="A0A072PTQ3"/>
<dbReference type="RefSeq" id="XP_013266074.1">
    <property type="nucleotide sequence ID" value="XM_013410620.1"/>
</dbReference>
<evidence type="ECO:0000256" key="1">
    <source>
        <dbReference type="SAM" id="Phobius"/>
    </source>
</evidence>
<evidence type="ECO:0000313" key="2">
    <source>
        <dbReference type="EMBL" id="KEF63484.1"/>
    </source>
</evidence>
<gene>
    <name evidence="2" type="ORF">A1O9_01462</name>
</gene>
<feature type="transmembrane region" description="Helical" evidence="1">
    <location>
        <begin position="42"/>
        <end position="62"/>
    </location>
</feature>
<protein>
    <submittedName>
        <fullName evidence="2">Uncharacterized protein</fullName>
    </submittedName>
</protein>
<keyword evidence="1" id="KW-0472">Membrane</keyword>
<comment type="caution">
    <text evidence="2">The sequence shown here is derived from an EMBL/GenBank/DDBJ whole genome shotgun (WGS) entry which is preliminary data.</text>
</comment>
<dbReference type="PANTHER" id="PTHR35896">
    <property type="entry name" value="IG-LIKE DOMAIN-CONTAINING PROTEIN"/>
    <property type="match status" value="1"/>
</dbReference>
<organism evidence="2 3">
    <name type="scientific">Exophiala aquamarina CBS 119918</name>
    <dbReference type="NCBI Taxonomy" id="1182545"/>
    <lineage>
        <taxon>Eukaryota</taxon>
        <taxon>Fungi</taxon>
        <taxon>Dikarya</taxon>
        <taxon>Ascomycota</taxon>
        <taxon>Pezizomycotina</taxon>
        <taxon>Eurotiomycetes</taxon>
        <taxon>Chaetothyriomycetidae</taxon>
        <taxon>Chaetothyriales</taxon>
        <taxon>Herpotrichiellaceae</taxon>
        <taxon>Exophiala</taxon>
    </lineage>
</organism>
<reference evidence="2 3" key="1">
    <citation type="submission" date="2013-03" db="EMBL/GenBank/DDBJ databases">
        <title>The Genome Sequence of Exophiala aquamarina CBS 119918.</title>
        <authorList>
            <consortium name="The Broad Institute Genomics Platform"/>
            <person name="Cuomo C."/>
            <person name="de Hoog S."/>
            <person name="Gorbushina A."/>
            <person name="Walker B."/>
            <person name="Young S.K."/>
            <person name="Zeng Q."/>
            <person name="Gargeya S."/>
            <person name="Fitzgerald M."/>
            <person name="Haas B."/>
            <person name="Abouelleil A."/>
            <person name="Allen A.W."/>
            <person name="Alvarado L."/>
            <person name="Arachchi H.M."/>
            <person name="Berlin A.M."/>
            <person name="Chapman S.B."/>
            <person name="Gainer-Dewar J."/>
            <person name="Goldberg J."/>
            <person name="Griggs A."/>
            <person name="Gujja S."/>
            <person name="Hansen M."/>
            <person name="Howarth C."/>
            <person name="Imamovic A."/>
            <person name="Ireland A."/>
            <person name="Larimer J."/>
            <person name="McCowan C."/>
            <person name="Murphy C."/>
            <person name="Pearson M."/>
            <person name="Poon T.W."/>
            <person name="Priest M."/>
            <person name="Roberts A."/>
            <person name="Saif S."/>
            <person name="Shea T."/>
            <person name="Sisk P."/>
            <person name="Sykes S."/>
            <person name="Wortman J."/>
            <person name="Nusbaum C."/>
            <person name="Birren B."/>
        </authorList>
    </citation>
    <scope>NUCLEOTIDE SEQUENCE [LARGE SCALE GENOMIC DNA]</scope>
    <source>
        <strain evidence="2 3">CBS 119918</strain>
    </source>
</reference>
<dbReference type="STRING" id="1182545.A0A072PTQ3"/>
<name>A0A072PTQ3_9EURO</name>
<dbReference type="HOGENOM" id="CLU_066042_4_0_1"/>
<dbReference type="InterPro" id="IPR053008">
    <property type="entry name" value="Phomopsin_biosynth_assoc"/>
</dbReference>
<dbReference type="PANTHER" id="PTHR35896:SF3">
    <property type="entry name" value="MAJOR FACILITATOR SUPERFAMILY TRANSPORTER"/>
    <property type="match status" value="1"/>
</dbReference>
<keyword evidence="1" id="KW-1133">Transmembrane helix</keyword>
<dbReference type="VEuPathDB" id="FungiDB:A1O9_01462"/>
<dbReference type="OrthoDB" id="3501153at2759"/>
<dbReference type="GeneID" id="25276408"/>
<dbReference type="Proteomes" id="UP000027920">
    <property type="component" value="Unassembled WGS sequence"/>
</dbReference>
<evidence type="ECO:0000313" key="3">
    <source>
        <dbReference type="Proteomes" id="UP000027920"/>
    </source>
</evidence>
<keyword evidence="3" id="KW-1185">Reference proteome</keyword>
<dbReference type="EMBL" id="AMGV01000001">
    <property type="protein sequence ID" value="KEF63484.1"/>
    <property type="molecule type" value="Genomic_DNA"/>
</dbReference>